<dbReference type="EMBL" id="CP120682">
    <property type="protein sequence ID" value="WKN34916.1"/>
    <property type="molecule type" value="Genomic_DNA"/>
</dbReference>
<accession>A0AA49JCN0</accession>
<name>A0AA49JCN0_9BACT</name>
<reference evidence="1" key="1">
    <citation type="journal article" date="2023" name="Comput. Struct. Biotechnol. J.">
        <title>Discovery of a novel marine Bacteroidetes with a rich repertoire of carbohydrate-active enzymes.</title>
        <authorList>
            <person name="Chen B."/>
            <person name="Liu G."/>
            <person name="Chen Q."/>
            <person name="Wang H."/>
            <person name="Liu L."/>
            <person name="Tang K."/>
        </authorList>
    </citation>
    <scope>NUCLEOTIDE SEQUENCE</scope>
    <source>
        <strain evidence="1">TK19036</strain>
    </source>
</reference>
<dbReference type="InterPro" id="IPR032720">
    <property type="entry name" value="Cys_rich_CWC"/>
</dbReference>
<dbReference type="Pfam" id="PF14375">
    <property type="entry name" value="Cys_rich_CWC"/>
    <property type="match status" value="1"/>
</dbReference>
<proteinExistence type="predicted"/>
<protein>
    <submittedName>
        <fullName evidence="1">Cysteine-rich CWC family protein</fullName>
    </submittedName>
</protein>
<sequence>MAKHEEKTCHRCGEIFECKVGSITLCQCTAVTLTEAERTYISQQFDECLCARCLKALQQEFKEGMKE</sequence>
<dbReference type="AlphaFoldDB" id="A0AA49JCN0"/>
<reference evidence="1" key="2">
    <citation type="journal article" date="2024" name="Antonie Van Leeuwenhoek">
        <title>Roseihalotalea indica gen. nov., sp. nov., a halophilic Bacteroidetes from mesopelagic Southwest Indian Ocean with higher carbohydrate metabolic potential.</title>
        <authorList>
            <person name="Chen B."/>
            <person name="Zhang M."/>
            <person name="Lin D."/>
            <person name="Ye J."/>
            <person name="Tang K."/>
        </authorList>
    </citation>
    <scope>NUCLEOTIDE SEQUENCE</scope>
    <source>
        <strain evidence="1">TK19036</strain>
    </source>
</reference>
<evidence type="ECO:0000313" key="1">
    <source>
        <dbReference type="EMBL" id="WKN34916.1"/>
    </source>
</evidence>
<gene>
    <name evidence="1" type="ORF">K4G66_21305</name>
</gene>
<organism evidence="1">
    <name type="scientific">Roseihalotalea indica</name>
    <dbReference type="NCBI Taxonomy" id="2867963"/>
    <lineage>
        <taxon>Bacteria</taxon>
        <taxon>Pseudomonadati</taxon>
        <taxon>Bacteroidota</taxon>
        <taxon>Cytophagia</taxon>
        <taxon>Cytophagales</taxon>
        <taxon>Catalimonadaceae</taxon>
        <taxon>Roseihalotalea</taxon>
    </lineage>
</organism>